<dbReference type="AlphaFoldDB" id="F2HHC1"/>
<dbReference type="SUPFAM" id="SSF56235">
    <property type="entry name" value="N-terminal nucleophile aminohydrolases (Ntn hydrolases)"/>
    <property type="match status" value="1"/>
</dbReference>
<gene>
    <name evidence="4" type="primary">prsB6</name>
    <name evidence="4" type="ORF">CPARA_1gp059</name>
</gene>
<sequence length="245" mass="28503">MTLIESYWKVFLWNKDGKKFKKIFYSVNKKKKNFNPYQNNSGTIISIANQNYCVVVSDTRYLNGFSIPTRFQTRIFKISEKIILASAGMFADAFFFQKKTKTSIKDYEYGIKKAISVESCAFYISSLLYSKRFFPYYVFNVLSGLDENDKGSVYSFDSVGSFEKLKFNCIGESCAAIQPLLDSYFEHQLKLKFNLRTKSIQDLINSIKEFFLKASKRKIDIGDGLQFFIINKKGIINENYLLRIE</sequence>
<dbReference type="RefSeq" id="XP_003239615.1">
    <property type="nucleotide sequence ID" value="XM_003239567.1"/>
</dbReference>
<dbReference type="Proteomes" id="UP000243423">
    <property type="component" value="Nucleomorph 1"/>
</dbReference>
<dbReference type="Pfam" id="PF00227">
    <property type="entry name" value="Proteasome"/>
    <property type="match status" value="1"/>
</dbReference>
<evidence type="ECO:0000256" key="1">
    <source>
        <dbReference type="ARBA" id="ARBA00004123"/>
    </source>
</evidence>
<dbReference type="InterPro" id="IPR023333">
    <property type="entry name" value="Proteasome_suB-type"/>
</dbReference>
<dbReference type="GO" id="GO:0051603">
    <property type="term" value="P:proteolysis involved in protein catabolic process"/>
    <property type="evidence" value="ECO:0007669"/>
    <property type="project" value="InterPro"/>
</dbReference>
<keyword evidence="2" id="KW-0963">Cytoplasm</keyword>
<dbReference type="EMBL" id="CP002172">
    <property type="protein sequence ID" value="AEA38717.1"/>
    <property type="molecule type" value="Genomic_DNA"/>
</dbReference>
<dbReference type="GO" id="GO:0005634">
    <property type="term" value="C:nucleus"/>
    <property type="evidence" value="ECO:0007669"/>
    <property type="project" value="UniProtKB-SubCell"/>
</dbReference>
<name>F2HHC1_9CRYP</name>
<reference evidence="4 5" key="1">
    <citation type="journal article" date="2011" name="Genome Biol. Evol.">
        <title>Complete nucleomorph genome sequence of the nonphotosynthetic alga Cryptomonas paramecium reveals a core nucleomorph gene set.</title>
        <authorList>
            <person name="Tanifuji G."/>
            <person name="Onodera N.T."/>
            <person name="Wheeler T.J."/>
            <person name="Dlutek M."/>
            <person name="Donaher N."/>
            <person name="Archibald J.M."/>
        </authorList>
    </citation>
    <scope>NUCLEOTIDE SEQUENCE [LARGE SCALE GENOMIC DNA]</scope>
    <source>
        <strain evidence="4 5">CCAP977/2A</strain>
    </source>
</reference>
<comment type="subcellular location">
    <subcellularLocation>
        <location evidence="1">Nucleus</location>
    </subcellularLocation>
</comment>
<dbReference type="GeneID" id="10447043"/>
<dbReference type="InterPro" id="IPR029055">
    <property type="entry name" value="Ntn_hydrolases_N"/>
</dbReference>
<dbReference type="GO" id="GO:0005737">
    <property type="term" value="C:cytoplasm"/>
    <property type="evidence" value="ECO:0007669"/>
    <property type="project" value="TreeGrafter"/>
</dbReference>
<proteinExistence type="predicted"/>
<dbReference type="Gene3D" id="3.60.20.10">
    <property type="entry name" value="Glutamine Phosphoribosylpyrophosphate, subunit 1, domain 1"/>
    <property type="match status" value="1"/>
</dbReference>
<organism evidence="4 5">
    <name type="scientific">Cryptomonas paramaecium</name>
    <dbReference type="NCBI Taxonomy" id="2898"/>
    <lineage>
        <taxon>Eukaryota</taxon>
        <taxon>Cryptophyceae</taxon>
        <taxon>Cryptomonadales</taxon>
        <taxon>Cryptomonadaceae</taxon>
        <taxon>Cryptomonas</taxon>
    </lineage>
</organism>
<dbReference type="PANTHER" id="PTHR32194">
    <property type="entry name" value="METALLOPROTEASE TLDD"/>
    <property type="match status" value="1"/>
</dbReference>
<geneLocation type="nucleomorph" evidence="4"/>
<protein>
    <submittedName>
        <fullName evidence="4">26S proteasome SU B6</fullName>
    </submittedName>
</protein>
<dbReference type="PANTHER" id="PTHR32194:SF2">
    <property type="entry name" value="PROTEASOME SUBUNIT BETA TYPE-1"/>
    <property type="match status" value="1"/>
</dbReference>
<evidence type="ECO:0000256" key="3">
    <source>
        <dbReference type="ARBA" id="ARBA00022942"/>
    </source>
</evidence>
<evidence type="ECO:0000313" key="5">
    <source>
        <dbReference type="Proteomes" id="UP000243423"/>
    </source>
</evidence>
<accession>F2HHC1</accession>
<keyword evidence="4" id="KW-0542">Nucleomorph</keyword>
<evidence type="ECO:0000256" key="2">
    <source>
        <dbReference type="ARBA" id="ARBA00022490"/>
    </source>
</evidence>
<keyword evidence="3 4" id="KW-0647">Proteasome</keyword>
<dbReference type="GO" id="GO:0005839">
    <property type="term" value="C:proteasome core complex"/>
    <property type="evidence" value="ECO:0007669"/>
    <property type="project" value="InterPro"/>
</dbReference>
<dbReference type="InterPro" id="IPR001353">
    <property type="entry name" value="Proteasome_sua/b"/>
</dbReference>
<evidence type="ECO:0000313" key="4">
    <source>
        <dbReference type="EMBL" id="AEA38717.1"/>
    </source>
</evidence>